<name>K5WFJ5_PHACS</name>
<sequence>MQRFNLMVAHLSYDPRPEQMLTIEPHNLSVHSITRTNKKGIIPMFNTSSNLRRRDDGSNEADRWPITMNAADLNPLYIL</sequence>
<dbReference type="RefSeq" id="XP_007402495.1">
    <property type="nucleotide sequence ID" value="XM_007402433.1"/>
</dbReference>
<organism evidence="1 2">
    <name type="scientific">Phanerochaete carnosa (strain HHB-10118-sp)</name>
    <name type="common">White-rot fungus</name>
    <name type="synonym">Peniophora carnosa</name>
    <dbReference type="NCBI Taxonomy" id="650164"/>
    <lineage>
        <taxon>Eukaryota</taxon>
        <taxon>Fungi</taxon>
        <taxon>Dikarya</taxon>
        <taxon>Basidiomycota</taxon>
        <taxon>Agaricomycotina</taxon>
        <taxon>Agaricomycetes</taxon>
        <taxon>Polyporales</taxon>
        <taxon>Phanerochaetaceae</taxon>
        <taxon>Phanerochaete</taxon>
    </lineage>
</organism>
<dbReference type="InParanoid" id="K5WFJ5"/>
<keyword evidence="2" id="KW-1185">Reference proteome</keyword>
<accession>K5WFJ5</accession>
<reference evidence="1 2" key="1">
    <citation type="journal article" date="2012" name="BMC Genomics">
        <title>Comparative genomics of the white-rot fungi, Phanerochaete carnosa and P. chrysosporium, to elucidate the genetic basis of the distinct wood types they colonize.</title>
        <authorList>
            <person name="Suzuki H."/>
            <person name="MacDonald J."/>
            <person name="Syed K."/>
            <person name="Salamov A."/>
            <person name="Hori C."/>
            <person name="Aerts A."/>
            <person name="Henrissat B."/>
            <person name="Wiebenga A."/>
            <person name="vanKuyk P.A."/>
            <person name="Barry K."/>
            <person name="Lindquist E."/>
            <person name="LaButti K."/>
            <person name="Lapidus A."/>
            <person name="Lucas S."/>
            <person name="Coutinho P."/>
            <person name="Gong Y."/>
            <person name="Samejima M."/>
            <person name="Mahadevan R."/>
            <person name="Abou-Zaid M."/>
            <person name="de Vries R.P."/>
            <person name="Igarashi K."/>
            <person name="Yadav J.S."/>
            <person name="Grigoriev I.V."/>
            <person name="Master E.R."/>
        </authorList>
    </citation>
    <scope>NUCLEOTIDE SEQUENCE [LARGE SCALE GENOMIC DNA]</scope>
    <source>
        <strain evidence="1 2">HHB-10118-sp</strain>
    </source>
</reference>
<dbReference type="KEGG" id="pco:PHACADRAFT_265960"/>
<evidence type="ECO:0000313" key="1">
    <source>
        <dbReference type="EMBL" id="EKM48952.1"/>
    </source>
</evidence>
<protein>
    <submittedName>
        <fullName evidence="1">Uncharacterized protein</fullName>
    </submittedName>
</protein>
<proteinExistence type="predicted"/>
<dbReference type="Proteomes" id="UP000008370">
    <property type="component" value="Unassembled WGS sequence"/>
</dbReference>
<gene>
    <name evidence="1" type="ORF">PHACADRAFT_265960</name>
</gene>
<dbReference type="AlphaFoldDB" id="K5WFJ5"/>
<dbReference type="HOGENOM" id="CLU_2606786_0_0_1"/>
<dbReference type="EMBL" id="JH930621">
    <property type="protein sequence ID" value="EKM48952.1"/>
    <property type="molecule type" value="Genomic_DNA"/>
</dbReference>
<evidence type="ECO:0000313" key="2">
    <source>
        <dbReference type="Proteomes" id="UP000008370"/>
    </source>
</evidence>
<dbReference type="GeneID" id="18919262"/>